<keyword evidence="8" id="KW-1185">Reference proteome</keyword>
<evidence type="ECO:0000256" key="3">
    <source>
        <dbReference type="ARBA" id="ARBA00022692"/>
    </source>
</evidence>
<keyword evidence="4 6" id="KW-1133">Transmembrane helix</keyword>
<comment type="subcellular location">
    <subcellularLocation>
        <location evidence="2">Mitochondrion inner membrane</location>
        <topology evidence="2">Single-pass membrane protein</topology>
        <orientation evidence="2">Intermembrane side</orientation>
    </subcellularLocation>
</comment>
<dbReference type="NCBIfam" id="NF003465">
    <property type="entry name" value="PRK05089.1"/>
    <property type="match status" value="1"/>
</dbReference>
<comment type="caution">
    <text evidence="7">The sequence shown here is derived from an EMBL/GenBank/DDBJ whole genome shotgun (WGS) entry which is preliminary data.</text>
</comment>
<dbReference type="GO" id="GO:0005743">
    <property type="term" value="C:mitochondrial inner membrane"/>
    <property type="evidence" value="ECO:0007669"/>
    <property type="project" value="UniProtKB-SubCell"/>
</dbReference>
<evidence type="ECO:0000256" key="1">
    <source>
        <dbReference type="ARBA" id="ARBA00004007"/>
    </source>
</evidence>
<dbReference type="SUPFAM" id="SSF110111">
    <property type="entry name" value="Ctag/Cox11"/>
    <property type="match status" value="1"/>
</dbReference>
<feature type="transmembrane region" description="Helical" evidence="6">
    <location>
        <begin position="50"/>
        <end position="69"/>
    </location>
</feature>
<dbReference type="Gene3D" id="2.60.370.10">
    <property type="entry name" value="Ctag/Cox11"/>
    <property type="match status" value="1"/>
</dbReference>
<organism evidence="7 8">
    <name type="scientific">Starmerella bacillaris</name>
    <name type="common">Yeast</name>
    <name type="synonym">Candida zemplinina</name>
    <dbReference type="NCBI Taxonomy" id="1247836"/>
    <lineage>
        <taxon>Eukaryota</taxon>
        <taxon>Fungi</taxon>
        <taxon>Dikarya</taxon>
        <taxon>Ascomycota</taxon>
        <taxon>Saccharomycotina</taxon>
        <taxon>Dipodascomycetes</taxon>
        <taxon>Dipodascales</taxon>
        <taxon>Trichomonascaceae</taxon>
        <taxon>Starmerella</taxon>
    </lineage>
</organism>
<dbReference type="Proteomes" id="UP001362899">
    <property type="component" value="Unassembled WGS sequence"/>
</dbReference>
<dbReference type="PANTHER" id="PTHR21320:SF3">
    <property type="entry name" value="CYTOCHROME C OXIDASE ASSEMBLY PROTEIN COX11, MITOCHONDRIAL-RELATED"/>
    <property type="match status" value="1"/>
</dbReference>
<dbReference type="FunFam" id="2.60.370.10:FF:000001">
    <property type="entry name" value="COX11 cytochrome c oxidase assembly homolog"/>
    <property type="match status" value="1"/>
</dbReference>
<comment type="function">
    <text evidence="1">Exerts its effect at some terminal stage of cytochrome c oxidase synthesis, probably by being involved in the insertion of the copper B into subunit I.</text>
</comment>
<gene>
    <name evidence="7" type="ORF">DASB73_027200</name>
</gene>
<protein>
    <submittedName>
        <fullName evidence="7">Cox11 protein</fullName>
    </submittedName>
</protein>
<keyword evidence="5 6" id="KW-0472">Membrane</keyword>
<name>A0AAV5RLB1_STABA</name>
<accession>A0AAV5RLB1</accession>
<reference evidence="7 8" key="1">
    <citation type="journal article" date="2023" name="Elife">
        <title>Identification of key yeast species and microbe-microbe interactions impacting larval growth of Drosophila in the wild.</title>
        <authorList>
            <person name="Mure A."/>
            <person name="Sugiura Y."/>
            <person name="Maeda R."/>
            <person name="Honda K."/>
            <person name="Sakurai N."/>
            <person name="Takahashi Y."/>
            <person name="Watada M."/>
            <person name="Katoh T."/>
            <person name="Gotoh A."/>
            <person name="Gotoh Y."/>
            <person name="Taniguchi I."/>
            <person name="Nakamura K."/>
            <person name="Hayashi T."/>
            <person name="Katayama T."/>
            <person name="Uemura T."/>
            <person name="Hattori Y."/>
        </authorList>
    </citation>
    <scope>NUCLEOTIDE SEQUENCE [LARGE SCALE GENOMIC DNA]</scope>
    <source>
        <strain evidence="7 8">SB-73</strain>
    </source>
</reference>
<dbReference type="AlphaFoldDB" id="A0AAV5RLB1"/>
<dbReference type="GO" id="GO:0005507">
    <property type="term" value="F:copper ion binding"/>
    <property type="evidence" value="ECO:0007669"/>
    <property type="project" value="InterPro"/>
</dbReference>
<dbReference type="Pfam" id="PF04442">
    <property type="entry name" value="CtaG_Cox11"/>
    <property type="match status" value="1"/>
</dbReference>
<sequence length="242" mass="27802">MFRKWASSALRNSSRFYTNGSKWTVEELRYLRDLQKVKQTADRRNKTISITLYAAGTLILAGTLTYISVPLYRAICSRTGFGGTPITDSSKFTPDRMQAVNRDKRIKIQFSSEVSSQVPWVFKPEQREVSVLPGETALAFYRAKNVGTEPIIGMATYTVVPERAAAYFSKIQCFCFEEQLLMPGEDVDMPLFFFVDPDFVRDPAMAHINEIVLHYTFFKAHYKNKEEEQEVIKQLTNQFAKD</sequence>
<keyword evidence="3 6" id="KW-0812">Transmembrane</keyword>
<dbReference type="InterPro" id="IPR007533">
    <property type="entry name" value="Cyt_c_oxidase_assmbl_CtaG"/>
</dbReference>
<evidence type="ECO:0000313" key="7">
    <source>
        <dbReference type="EMBL" id="GMM51757.1"/>
    </source>
</evidence>
<evidence type="ECO:0000313" key="8">
    <source>
        <dbReference type="Proteomes" id="UP001362899"/>
    </source>
</evidence>
<dbReference type="HAMAP" id="MF_00155">
    <property type="entry name" value="CtaG"/>
    <property type="match status" value="1"/>
</dbReference>
<dbReference type="PANTHER" id="PTHR21320">
    <property type="entry name" value="CYTOCHROME C OXIDASE ASSEMBLY PROTEIN COX11-RELATED"/>
    <property type="match status" value="1"/>
</dbReference>
<dbReference type="InterPro" id="IPR023471">
    <property type="entry name" value="CtaG/Cox11_dom_sf"/>
</dbReference>
<dbReference type="GO" id="GO:0005759">
    <property type="term" value="C:mitochondrial matrix"/>
    <property type="evidence" value="ECO:0007669"/>
    <property type="project" value="UniProtKB-ARBA"/>
</dbReference>
<evidence type="ECO:0000256" key="4">
    <source>
        <dbReference type="ARBA" id="ARBA00022989"/>
    </source>
</evidence>
<proteinExistence type="inferred from homology"/>
<evidence type="ECO:0000256" key="6">
    <source>
        <dbReference type="SAM" id="Phobius"/>
    </source>
</evidence>
<evidence type="ECO:0000256" key="5">
    <source>
        <dbReference type="ARBA" id="ARBA00023136"/>
    </source>
</evidence>
<dbReference type="EMBL" id="BTGC01000008">
    <property type="protein sequence ID" value="GMM51757.1"/>
    <property type="molecule type" value="Genomic_DNA"/>
</dbReference>
<evidence type="ECO:0000256" key="2">
    <source>
        <dbReference type="ARBA" id="ARBA00004243"/>
    </source>
</evidence>